<reference evidence="1" key="1">
    <citation type="submission" date="2021-06" db="EMBL/GenBank/DDBJ databases">
        <authorList>
            <person name="Kallberg Y."/>
            <person name="Tangrot J."/>
            <person name="Rosling A."/>
        </authorList>
    </citation>
    <scope>NUCLEOTIDE SEQUENCE</scope>
    <source>
        <strain evidence="1">MT106</strain>
    </source>
</reference>
<dbReference type="AlphaFoldDB" id="A0A9N8YMB5"/>
<comment type="caution">
    <text evidence="1">The sequence shown here is derived from an EMBL/GenBank/DDBJ whole genome shotgun (WGS) entry which is preliminary data.</text>
</comment>
<dbReference type="EMBL" id="CAJVPL010000006">
    <property type="protein sequence ID" value="CAG8433461.1"/>
    <property type="molecule type" value="Genomic_DNA"/>
</dbReference>
<sequence>MNGVNGNGVGGGNEVNSVRSVVNGVASVNNGVTISNNGYPQRQGPVSIQRQLHARAQAQLARLPPTIHLHTLRGAPQNPSVGGMVGMNPTSNVRNNIPMSSLTVNDNMSRNMQPMMIRGGVPVNVTQSVAMSQSQGINNAHIAAASANNSLVNNSGLQSAASPMVRGVVPQMIRGPPQITNNKPPQQRFNGVQNIPQNGFQQTPIQIQQTPMQLPNHHQIMPSQMRPGPQHIRGNLHLPGGAQMHTNQFM</sequence>
<accession>A0A9N8YMB5</accession>
<evidence type="ECO:0000313" key="1">
    <source>
        <dbReference type="EMBL" id="CAG8433461.1"/>
    </source>
</evidence>
<gene>
    <name evidence="1" type="ORF">AGERDE_LOCUS136</name>
</gene>
<proteinExistence type="predicted"/>
<evidence type="ECO:0000313" key="2">
    <source>
        <dbReference type="Proteomes" id="UP000789831"/>
    </source>
</evidence>
<protein>
    <submittedName>
        <fullName evidence="1">5294_t:CDS:1</fullName>
    </submittedName>
</protein>
<dbReference type="Proteomes" id="UP000789831">
    <property type="component" value="Unassembled WGS sequence"/>
</dbReference>
<keyword evidence="2" id="KW-1185">Reference proteome</keyword>
<name>A0A9N8YMB5_9GLOM</name>
<organism evidence="1 2">
    <name type="scientific">Ambispora gerdemannii</name>
    <dbReference type="NCBI Taxonomy" id="144530"/>
    <lineage>
        <taxon>Eukaryota</taxon>
        <taxon>Fungi</taxon>
        <taxon>Fungi incertae sedis</taxon>
        <taxon>Mucoromycota</taxon>
        <taxon>Glomeromycotina</taxon>
        <taxon>Glomeromycetes</taxon>
        <taxon>Archaeosporales</taxon>
        <taxon>Ambisporaceae</taxon>
        <taxon>Ambispora</taxon>
    </lineage>
</organism>